<evidence type="ECO:0000313" key="2">
    <source>
        <dbReference type="Proteomes" id="UP000254737"/>
    </source>
</evidence>
<dbReference type="EMBL" id="UFXS01000001">
    <property type="protein sequence ID" value="STD58723.1"/>
    <property type="molecule type" value="Genomic_DNA"/>
</dbReference>
<sequence length="87" mass="10371">MEKLTINQENRIKLEEHFGELLPRLPFEMVSFYESSNSWEGQIEYNLNLKTGELTYNTIENVKHQIEISPEMIKRIESEIILMLENL</sequence>
<gene>
    <name evidence="1" type="ORF">NCTC13456_02347</name>
</gene>
<organism evidence="1 2">
    <name type="scientific">Empedobacter falsenii</name>
    <dbReference type="NCBI Taxonomy" id="343874"/>
    <lineage>
        <taxon>Bacteria</taxon>
        <taxon>Pseudomonadati</taxon>
        <taxon>Bacteroidota</taxon>
        <taxon>Flavobacteriia</taxon>
        <taxon>Flavobacteriales</taxon>
        <taxon>Weeksellaceae</taxon>
        <taxon>Empedobacter</taxon>
    </lineage>
</organism>
<dbReference type="AlphaFoldDB" id="A0A376GIC8"/>
<name>A0A376GIC8_9FLAO</name>
<evidence type="ECO:0000313" key="1">
    <source>
        <dbReference type="EMBL" id="STD58723.1"/>
    </source>
</evidence>
<reference evidence="1 2" key="1">
    <citation type="submission" date="2018-06" db="EMBL/GenBank/DDBJ databases">
        <authorList>
            <consortium name="Pathogen Informatics"/>
            <person name="Doyle S."/>
        </authorList>
    </citation>
    <scope>NUCLEOTIDE SEQUENCE [LARGE SCALE GENOMIC DNA]</scope>
    <source>
        <strain evidence="1 2">NCTC13456</strain>
    </source>
</reference>
<proteinExistence type="predicted"/>
<dbReference type="Proteomes" id="UP000254737">
    <property type="component" value="Unassembled WGS sequence"/>
</dbReference>
<protein>
    <submittedName>
        <fullName evidence="1">Uncharacterized protein</fullName>
    </submittedName>
</protein>
<dbReference type="RefSeq" id="WP_115000627.1">
    <property type="nucleotide sequence ID" value="NZ_UFXS01000001.1"/>
</dbReference>
<accession>A0A376GIC8</accession>
<dbReference type="STRING" id="343874.GCA_000805695_00475"/>